<comment type="similarity">
    <text evidence="2">Belongs to the TPP enzyme family.</text>
</comment>
<evidence type="ECO:0000256" key="8">
    <source>
        <dbReference type="ARBA" id="ARBA00023239"/>
    </source>
</evidence>
<evidence type="ECO:0000256" key="6">
    <source>
        <dbReference type="ARBA" id="ARBA00022842"/>
    </source>
</evidence>
<keyword evidence="4" id="KW-0479">Metal-binding</keyword>
<sequence length="210" mass="23283">MSRFFRPGDIILTETGTSSSGGQSFVLPNNTTLINSSIWLSIGYTLAASQGASLAQREMAREGSRPDGRVILFEGDGSLQMTAQAISDIIRNRLDVVMFVLNNNGYTIERLIHGYDAGYNDIQPWRHLDAPRFFGAREDDPSYPVRTLRASNWGEMAAVLRDEEVVRGKGLVMVEVMMDMSDAPESLKKTIADVQRRNAGNRTVAEVETH</sequence>
<dbReference type="Pfam" id="PF02775">
    <property type="entry name" value="TPP_enzyme_C"/>
    <property type="match status" value="1"/>
</dbReference>
<evidence type="ECO:0000259" key="9">
    <source>
        <dbReference type="Pfam" id="PF02775"/>
    </source>
</evidence>
<dbReference type="InterPro" id="IPR012110">
    <property type="entry name" value="PDC/IPDC-like"/>
</dbReference>
<dbReference type="Gene3D" id="3.40.50.970">
    <property type="match status" value="1"/>
</dbReference>
<feature type="domain" description="Thiamine pyrophosphate enzyme TPP-binding" evidence="9">
    <location>
        <begin position="23"/>
        <end position="110"/>
    </location>
</feature>
<evidence type="ECO:0000256" key="1">
    <source>
        <dbReference type="ARBA" id="ARBA00001964"/>
    </source>
</evidence>
<dbReference type="GO" id="GO:0005634">
    <property type="term" value="C:nucleus"/>
    <property type="evidence" value="ECO:0007669"/>
    <property type="project" value="TreeGrafter"/>
</dbReference>
<keyword evidence="7" id="KW-0786">Thiamine pyrophosphate</keyword>
<comment type="caution">
    <text evidence="10">The sequence shown here is derived from an EMBL/GenBank/DDBJ whole genome shotgun (WGS) entry which is preliminary data.</text>
</comment>
<dbReference type="GO" id="GO:0004737">
    <property type="term" value="F:pyruvate decarboxylase activity"/>
    <property type="evidence" value="ECO:0007669"/>
    <property type="project" value="TreeGrafter"/>
</dbReference>
<evidence type="ECO:0000256" key="5">
    <source>
        <dbReference type="ARBA" id="ARBA00022793"/>
    </source>
</evidence>
<comment type="cofactor">
    <cofactor evidence="1">
        <name>thiamine diphosphate</name>
        <dbReference type="ChEBI" id="CHEBI:58937"/>
    </cofactor>
</comment>
<evidence type="ECO:0000256" key="7">
    <source>
        <dbReference type="ARBA" id="ARBA00023052"/>
    </source>
</evidence>
<dbReference type="InterPro" id="IPR000399">
    <property type="entry name" value="TPP-bd_CS"/>
</dbReference>
<accession>A0A8H7KB67</accession>
<keyword evidence="8" id="KW-0456">Lyase</keyword>
<keyword evidence="5" id="KW-0210">Decarboxylase</keyword>
<dbReference type="GO" id="GO:0000287">
    <property type="term" value="F:magnesium ion binding"/>
    <property type="evidence" value="ECO:0007669"/>
    <property type="project" value="InterPro"/>
</dbReference>
<dbReference type="CDD" id="cd02005">
    <property type="entry name" value="TPP_PDC_IPDC"/>
    <property type="match status" value="1"/>
</dbReference>
<dbReference type="InterPro" id="IPR047214">
    <property type="entry name" value="TPP_PDC_IPDC"/>
</dbReference>
<evidence type="ECO:0000256" key="4">
    <source>
        <dbReference type="ARBA" id="ARBA00022723"/>
    </source>
</evidence>
<dbReference type="InterPro" id="IPR011766">
    <property type="entry name" value="TPP_enzyme_TPP-bd"/>
</dbReference>
<dbReference type="Proteomes" id="UP000616885">
    <property type="component" value="Unassembled WGS sequence"/>
</dbReference>
<dbReference type="InterPro" id="IPR029061">
    <property type="entry name" value="THDP-binding"/>
</dbReference>
<reference evidence="10" key="1">
    <citation type="submission" date="2020-10" db="EMBL/GenBank/DDBJ databases">
        <title>High-Quality Genome Resource of Clonostachys rosea strain S41 by Oxford Nanopore Long-Read Sequencing.</title>
        <authorList>
            <person name="Wang H."/>
        </authorList>
    </citation>
    <scope>NUCLEOTIDE SEQUENCE</scope>
    <source>
        <strain evidence="10">S41</strain>
    </source>
</reference>
<dbReference type="PANTHER" id="PTHR43452">
    <property type="entry name" value="PYRUVATE DECARBOXYLASE"/>
    <property type="match status" value="1"/>
</dbReference>
<organism evidence="10 11">
    <name type="scientific">Bionectria ochroleuca</name>
    <name type="common">Gliocladium roseum</name>
    <dbReference type="NCBI Taxonomy" id="29856"/>
    <lineage>
        <taxon>Eukaryota</taxon>
        <taxon>Fungi</taxon>
        <taxon>Dikarya</taxon>
        <taxon>Ascomycota</taxon>
        <taxon>Pezizomycotina</taxon>
        <taxon>Sordariomycetes</taxon>
        <taxon>Hypocreomycetidae</taxon>
        <taxon>Hypocreales</taxon>
        <taxon>Bionectriaceae</taxon>
        <taxon>Clonostachys</taxon>
    </lineage>
</organism>
<gene>
    <name evidence="10" type="ORF">IM811_002620</name>
</gene>
<dbReference type="SUPFAM" id="SSF52518">
    <property type="entry name" value="Thiamin diphosphate-binding fold (THDP-binding)"/>
    <property type="match status" value="1"/>
</dbReference>
<name>A0A8H7KB67_BIOOC</name>
<dbReference type="GO" id="GO:0000949">
    <property type="term" value="P:aromatic amino acid family catabolic process to alcohol via Ehrlich pathway"/>
    <property type="evidence" value="ECO:0007669"/>
    <property type="project" value="TreeGrafter"/>
</dbReference>
<dbReference type="AlphaFoldDB" id="A0A8H7KB67"/>
<dbReference type="GO" id="GO:0005829">
    <property type="term" value="C:cytosol"/>
    <property type="evidence" value="ECO:0007669"/>
    <property type="project" value="TreeGrafter"/>
</dbReference>
<evidence type="ECO:0000313" key="10">
    <source>
        <dbReference type="EMBL" id="KAF9747286.1"/>
    </source>
</evidence>
<dbReference type="EMBL" id="JADCTT010000010">
    <property type="protein sequence ID" value="KAF9747286.1"/>
    <property type="molecule type" value="Genomic_DNA"/>
</dbReference>
<protein>
    <recommendedName>
        <fullName evidence="3">Pyruvate decarboxylase</fullName>
    </recommendedName>
</protein>
<keyword evidence="6" id="KW-0460">Magnesium</keyword>
<dbReference type="PROSITE" id="PS00187">
    <property type="entry name" value="TPP_ENZYMES"/>
    <property type="match status" value="1"/>
</dbReference>
<dbReference type="PANTHER" id="PTHR43452:SF11">
    <property type="entry name" value="PYRUVATE DECARBOXYLASE"/>
    <property type="match status" value="1"/>
</dbReference>
<evidence type="ECO:0000313" key="11">
    <source>
        <dbReference type="Proteomes" id="UP000616885"/>
    </source>
</evidence>
<dbReference type="GO" id="GO:0030976">
    <property type="term" value="F:thiamine pyrophosphate binding"/>
    <property type="evidence" value="ECO:0007669"/>
    <property type="project" value="InterPro"/>
</dbReference>
<dbReference type="FunFam" id="3.40.50.970:FF:000024">
    <property type="entry name" value="Pyruvate decarboxylase isozyme"/>
    <property type="match status" value="1"/>
</dbReference>
<evidence type="ECO:0000256" key="2">
    <source>
        <dbReference type="ARBA" id="ARBA00007812"/>
    </source>
</evidence>
<evidence type="ECO:0000256" key="3">
    <source>
        <dbReference type="ARBA" id="ARBA00014422"/>
    </source>
</evidence>
<proteinExistence type="inferred from homology"/>